<evidence type="ECO:0000313" key="2">
    <source>
        <dbReference type="EMBL" id="KZT18457.1"/>
    </source>
</evidence>
<feature type="transmembrane region" description="Helical" evidence="1">
    <location>
        <begin position="7"/>
        <end position="24"/>
    </location>
</feature>
<evidence type="ECO:0000256" key="1">
    <source>
        <dbReference type="SAM" id="Phobius"/>
    </source>
</evidence>
<dbReference type="InParanoid" id="A0A165MKM5"/>
<gene>
    <name evidence="2" type="ORF">NEOLEDRAFT_1143389</name>
</gene>
<keyword evidence="1" id="KW-0812">Transmembrane</keyword>
<evidence type="ECO:0000313" key="3">
    <source>
        <dbReference type="Proteomes" id="UP000076761"/>
    </source>
</evidence>
<keyword evidence="3" id="KW-1185">Reference proteome</keyword>
<dbReference type="AlphaFoldDB" id="A0A165MKM5"/>
<name>A0A165MKM5_9AGAM</name>
<dbReference type="EMBL" id="KV425681">
    <property type="protein sequence ID" value="KZT18457.1"/>
    <property type="molecule type" value="Genomic_DNA"/>
</dbReference>
<keyword evidence="1" id="KW-1133">Transmembrane helix</keyword>
<dbReference type="Proteomes" id="UP000076761">
    <property type="component" value="Unassembled WGS sequence"/>
</dbReference>
<sequence length="91" mass="9871">MRAIRRLAIGIPSVVYATTTYVWLRSGHGGFVKTAVIPRDAFVLDGYILTDYFPVAIVFVNFGLGGDIYDGGLDYLGPVDWGQSVRGNSKG</sequence>
<reference evidence="2 3" key="1">
    <citation type="journal article" date="2016" name="Mol. Biol. Evol.">
        <title>Comparative Genomics of Early-Diverging Mushroom-Forming Fungi Provides Insights into the Origins of Lignocellulose Decay Capabilities.</title>
        <authorList>
            <person name="Nagy L.G."/>
            <person name="Riley R."/>
            <person name="Tritt A."/>
            <person name="Adam C."/>
            <person name="Daum C."/>
            <person name="Floudas D."/>
            <person name="Sun H."/>
            <person name="Yadav J.S."/>
            <person name="Pangilinan J."/>
            <person name="Larsson K.H."/>
            <person name="Matsuura K."/>
            <person name="Barry K."/>
            <person name="Labutti K."/>
            <person name="Kuo R."/>
            <person name="Ohm R.A."/>
            <person name="Bhattacharya S.S."/>
            <person name="Shirouzu T."/>
            <person name="Yoshinaga Y."/>
            <person name="Martin F.M."/>
            <person name="Grigoriev I.V."/>
            <person name="Hibbett D.S."/>
        </authorList>
    </citation>
    <scope>NUCLEOTIDE SEQUENCE [LARGE SCALE GENOMIC DNA]</scope>
    <source>
        <strain evidence="2 3">HHB14362 ss-1</strain>
    </source>
</reference>
<accession>A0A165MKM5</accession>
<proteinExistence type="predicted"/>
<keyword evidence="1" id="KW-0472">Membrane</keyword>
<organism evidence="2 3">
    <name type="scientific">Neolentinus lepideus HHB14362 ss-1</name>
    <dbReference type="NCBI Taxonomy" id="1314782"/>
    <lineage>
        <taxon>Eukaryota</taxon>
        <taxon>Fungi</taxon>
        <taxon>Dikarya</taxon>
        <taxon>Basidiomycota</taxon>
        <taxon>Agaricomycotina</taxon>
        <taxon>Agaricomycetes</taxon>
        <taxon>Gloeophyllales</taxon>
        <taxon>Gloeophyllaceae</taxon>
        <taxon>Neolentinus</taxon>
    </lineage>
</organism>
<protein>
    <submittedName>
        <fullName evidence="2">Uncharacterized protein</fullName>
    </submittedName>
</protein>